<proteinExistence type="predicted"/>
<dbReference type="Gene3D" id="3.90.1200.10">
    <property type="match status" value="1"/>
</dbReference>
<accession>A0ABV8KUE8</accession>
<name>A0ABV8KUE8_9ACTN</name>
<dbReference type="Proteomes" id="UP001595868">
    <property type="component" value="Unassembled WGS sequence"/>
</dbReference>
<dbReference type="InterPro" id="IPR051678">
    <property type="entry name" value="AGP_Transferase"/>
</dbReference>
<keyword evidence="3" id="KW-1185">Reference proteome</keyword>
<feature type="domain" description="Aminoglycoside phosphotransferase" evidence="1">
    <location>
        <begin position="31"/>
        <end position="262"/>
    </location>
</feature>
<dbReference type="EC" id="2.7.-.-" evidence="2"/>
<comment type="caution">
    <text evidence="2">The sequence shown here is derived from an EMBL/GenBank/DDBJ whole genome shotgun (WGS) entry which is preliminary data.</text>
</comment>
<dbReference type="Pfam" id="PF01636">
    <property type="entry name" value="APH"/>
    <property type="match status" value="1"/>
</dbReference>
<dbReference type="RefSeq" id="WP_377551099.1">
    <property type="nucleotide sequence ID" value="NZ_JBHSBN010000026.1"/>
</dbReference>
<reference evidence="3" key="1">
    <citation type="journal article" date="2019" name="Int. J. Syst. Evol. Microbiol.">
        <title>The Global Catalogue of Microorganisms (GCM) 10K type strain sequencing project: providing services to taxonomists for standard genome sequencing and annotation.</title>
        <authorList>
            <consortium name="The Broad Institute Genomics Platform"/>
            <consortium name="The Broad Institute Genome Sequencing Center for Infectious Disease"/>
            <person name="Wu L."/>
            <person name="Ma J."/>
        </authorList>
    </citation>
    <scope>NUCLEOTIDE SEQUENCE [LARGE SCALE GENOMIC DNA]</scope>
    <source>
        <strain evidence="3">2902at01</strain>
    </source>
</reference>
<keyword evidence="2" id="KW-0808">Transferase</keyword>
<organism evidence="2 3">
    <name type="scientific">Micromonospora zhanjiangensis</name>
    <dbReference type="NCBI Taxonomy" id="1522057"/>
    <lineage>
        <taxon>Bacteria</taxon>
        <taxon>Bacillati</taxon>
        <taxon>Actinomycetota</taxon>
        <taxon>Actinomycetes</taxon>
        <taxon>Micromonosporales</taxon>
        <taxon>Micromonosporaceae</taxon>
        <taxon>Micromonospora</taxon>
    </lineage>
</organism>
<dbReference type="EMBL" id="JBHSBN010000026">
    <property type="protein sequence ID" value="MFC4109576.1"/>
    <property type="molecule type" value="Genomic_DNA"/>
</dbReference>
<dbReference type="Gene3D" id="3.30.200.20">
    <property type="entry name" value="Phosphorylase Kinase, domain 1"/>
    <property type="match status" value="1"/>
</dbReference>
<gene>
    <name evidence="2" type="ORF">ACFOX0_27045</name>
</gene>
<dbReference type="InterPro" id="IPR011009">
    <property type="entry name" value="Kinase-like_dom_sf"/>
</dbReference>
<dbReference type="InterPro" id="IPR002575">
    <property type="entry name" value="Aminoglycoside_PTrfase"/>
</dbReference>
<protein>
    <submittedName>
        <fullName evidence="2">Aminoglycoside phosphotransferase family protein</fullName>
        <ecNumber evidence="2">2.7.-.-</ecNumber>
    </submittedName>
</protein>
<sequence>MDTPAADLAVDAHLVDRLVRAQHPDLAGPLTLVANGWDNAVFRLGDELCVRLPRRRVAVDLLRNEQRWLPLLAARVGVPVPAPVRLGEPSGDHPWPWTITPWFPGVPAVDRSPARRGPIAVELADFMARLHVPAPADAPRSPVRGVPLAARDPEVRRRLAGGELPRSAELAALWADLVGTPAWAGPPTWVHGDPHPANLLLAEESVGLAAVLDFGDLNAGDPACDLAAAWLVFDADGRAVFRRRLAEVGGADADSWARGRAWALNIGSAIAVHSGDNPRMAAVGAHALKQVLLDE</sequence>
<dbReference type="PANTHER" id="PTHR21310">
    <property type="entry name" value="AMINOGLYCOSIDE PHOSPHOTRANSFERASE-RELATED-RELATED"/>
    <property type="match status" value="1"/>
</dbReference>
<evidence type="ECO:0000259" key="1">
    <source>
        <dbReference type="Pfam" id="PF01636"/>
    </source>
</evidence>
<dbReference type="SUPFAM" id="SSF56112">
    <property type="entry name" value="Protein kinase-like (PK-like)"/>
    <property type="match status" value="1"/>
</dbReference>
<evidence type="ECO:0000313" key="2">
    <source>
        <dbReference type="EMBL" id="MFC4109576.1"/>
    </source>
</evidence>
<evidence type="ECO:0000313" key="3">
    <source>
        <dbReference type="Proteomes" id="UP001595868"/>
    </source>
</evidence>
<dbReference type="GO" id="GO:0016740">
    <property type="term" value="F:transferase activity"/>
    <property type="evidence" value="ECO:0007669"/>
    <property type="project" value="UniProtKB-KW"/>
</dbReference>
<dbReference type="CDD" id="cd05155">
    <property type="entry name" value="APH_ChoK_like_1"/>
    <property type="match status" value="1"/>
</dbReference>
<dbReference type="PANTHER" id="PTHR21310:SF42">
    <property type="entry name" value="BIFUNCTIONAL AAC_APH"/>
    <property type="match status" value="1"/>
</dbReference>